<keyword evidence="1" id="KW-0560">Oxidoreductase</keyword>
<evidence type="ECO:0000313" key="4">
    <source>
        <dbReference type="Proteomes" id="UP000029833"/>
    </source>
</evidence>
<dbReference type="InterPro" id="IPR023210">
    <property type="entry name" value="NADP_OxRdtase_dom"/>
</dbReference>
<sequence length="336" mass="37719">MRTLEIGRTGEKVSELALGAMLFGTTTDEATAQRMLDHFLAAGGTHVDTANCYSWWSGPQYTGDESEEVLGRWFARTGRRDDVFLATKGSARIRDLDGVWRDGSDEPDSALAQSRYEGAGAQTLRDALEGSLRRLQTDHVELYYVHVDDRSTPLEETLEVLHSFVVEGKVRHLGWSNVRAWRLERVRATAAANGWTVPVALQQQHTYLHRTAGLDHASIVDDEQLDYLRANDDVTLFAYTPTLRGSYDDDAKWATNWQHRFFDAPANAARRALVHELAAEVGCTPNQLVLAWILAQRAPRMSAITGVRTWEQYEQNIRAADVELPADVLERLDAQP</sequence>
<dbReference type="PANTHER" id="PTHR43364">
    <property type="entry name" value="NADH-SPECIFIC METHYLGLYOXAL REDUCTASE-RELATED"/>
    <property type="match status" value="1"/>
</dbReference>
<dbReference type="EMBL" id="AXNT01000037">
    <property type="protein sequence ID" value="KGM02736.1"/>
    <property type="molecule type" value="Genomic_DNA"/>
</dbReference>
<evidence type="ECO:0000256" key="1">
    <source>
        <dbReference type="ARBA" id="ARBA00023002"/>
    </source>
</evidence>
<proteinExistence type="predicted"/>
<keyword evidence="4" id="KW-1185">Reference proteome</keyword>
<dbReference type="Pfam" id="PF00248">
    <property type="entry name" value="Aldo_ket_red"/>
    <property type="match status" value="1"/>
</dbReference>
<dbReference type="Gene3D" id="3.20.20.100">
    <property type="entry name" value="NADP-dependent oxidoreductase domain"/>
    <property type="match status" value="1"/>
</dbReference>
<dbReference type="InterPro" id="IPR050523">
    <property type="entry name" value="AKR_Detox_Biosynth"/>
</dbReference>
<dbReference type="RefSeq" id="WP_034627891.1">
    <property type="nucleotide sequence ID" value="NZ_AXNT01000037.1"/>
</dbReference>
<dbReference type="GO" id="GO:0005829">
    <property type="term" value="C:cytosol"/>
    <property type="evidence" value="ECO:0007669"/>
    <property type="project" value="TreeGrafter"/>
</dbReference>
<dbReference type="OrthoDB" id="9768793at2"/>
<dbReference type="STRING" id="1408250.Q760_11660"/>
<dbReference type="InterPro" id="IPR036812">
    <property type="entry name" value="NAD(P)_OxRdtase_dom_sf"/>
</dbReference>
<feature type="domain" description="NADP-dependent oxidoreductase" evidence="2">
    <location>
        <begin position="15"/>
        <end position="334"/>
    </location>
</feature>
<comment type="caution">
    <text evidence="3">The sequence shown here is derived from an EMBL/GenBank/DDBJ whole genome shotgun (WGS) entry which is preliminary data.</text>
</comment>
<dbReference type="AlphaFoldDB" id="A0A0A0BBL9"/>
<protein>
    <recommendedName>
        <fullName evidence="2">NADP-dependent oxidoreductase domain-containing protein</fullName>
    </recommendedName>
</protein>
<dbReference type="SUPFAM" id="SSF51430">
    <property type="entry name" value="NAD(P)-linked oxidoreductase"/>
    <property type="match status" value="1"/>
</dbReference>
<accession>A0A0A0BBL9</accession>
<name>A0A0A0BBL9_9CELL</name>
<evidence type="ECO:0000313" key="3">
    <source>
        <dbReference type="EMBL" id="KGM02736.1"/>
    </source>
</evidence>
<gene>
    <name evidence="3" type="ORF">Q760_11660</name>
</gene>
<dbReference type="GO" id="GO:0016491">
    <property type="term" value="F:oxidoreductase activity"/>
    <property type="evidence" value="ECO:0007669"/>
    <property type="project" value="UniProtKB-KW"/>
</dbReference>
<evidence type="ECO:0000259" key="2">
    <source>
        <dbReference type="Pfam" id="PF00248"/>
    </source>
</evidence>
<dbReference type="PANTHER" id="PTHR43364:SF4">
    <property type="entry name" value="NAD(P)-LINKED OXIDOREDUCTASE SUPERFAMILY PROTEIN"/>
    <property type="match status" value="1"/>
</dbReference>
<dbReference type="Proteomes" id="UP000029833">
    <property type="component" value="Unassembled WGS sequence"/>
</dbReference>
<reference evidence="3 4" key="1">
    <citation type="submission" date="2013-10" db="EMBL/GenBank/DDBJ databases">
        <authorList>
            <person name="Wang G."/>
            <person name="Zhuang W."/>
        </authorList>
    </citation>
    <scope>NUCLEOTIDE SEQUENCE [LARGE SCALE GENOMIC DNA]</scope>
    <source>
        <strain evidence="3 4">DSM 20118</strain>
    </source>
</reference>
<organism evidence="3 4">
    <name type="scientific">Cellulomonas cellasea DSM 20118</name>
    <dbReference type="NCBI Taxonomy" id="1408250"/>
    <lineage>
        <taxon>Bacteria</taxon>
        <taxon>Bacillati</taxon>
        <taxon>Actinomycetota</taxon>
        <taxon>Actinomycetes</taxon>
        <taxon>Micrococcales</taxon>
        <taxon>Cellulomonadaceae</taxon>
        <taxon>Cellulomonas</taxon>
    </lineage>
</organism>